<dbReference type="SUPFAM" id="SSF48371">
    <property type="entry name" value="ARM repeat"/>
    <property type="match status" value="1"/>
</dbReference>
<protein>
    <submittedName>
        <fullName evidence="2">Uncharacterized protein</fullName>
    </submittedName>
</protein>
<dbReference type="EMBL" id="SNRW01013738">
    <property type="protein sequence ID" value="KAA6372272.1"/>
    <property type="molecule type" value="Genomic_DNA"/>
</dbReference>
<evidence type="ECO:0000256" key="1">
    <source>
        <dbReference type="SAM" id="MobiDB-lite"/>
    </source>
</evidence>
<reference evidence="2 3" key="1">
    <citation type="submission" date="2019-03" db="EMBL/GenBank/DDBJ databases">
        <title>Single cell metagenomics reveals metabolic interactions within the superorganism composed of flagellate Streblomastix strix and complex community of Bacteroidetes bacteria on its surface.</title>
        <authorList>
            <person name="Treitli S.C."/>
            <person name="Kolisko M."/>
            <person name="Husnik F."/>
            <person name="Keeling P."/>
            <person name="Hampl V."/>
        </authorList>
    </citation>
    <scope>NUCLEOTIDE SEQUENCE [LARGE SCALE GENOMIC DNA]</scope>
    <source>
        <strain evidence="2">ST1C</strain>
    </source>
</reference>
<evidence type="ECO:0000313" key="2">
    <source>
        <dbReference type="EMBL" id="KAA6372272.1"/>
    </source>
</evidence>
<dbReference type="Gene3D" id="1.25.10.10">
    <property type="entry name" value="Leucine-rich Repeat Variant"/>
    <property type="match status" value="1"/>
</dbReference>
<organism evidence="2 3">
    <name type="scientific">Streblomastix strix</name>
    <dbReference type="NCBI Taxonomy" id="222440"/>
    <lineage>
        <taxon>Eukaryota</taxon>
        <taxon>Metamonada</taxon>
        <taxon>Preaxostyla</taxon>
        <taxon>Oxymonadida</taxon>
        <taxon>Streblomastigidae</taxon>
        <taxon>Streblomastix</taxon>
    </lineage>
</organism>
<dbReference type="InterPro" id="IPR011989">
    <property type="entry name" value="ARM-like"/>
</dbReference>
<dbReference type="AlphaFoldDB" id="A0A5J4UQG1"/>
<name>A0A5J4UQG1_9EUKA</name>
<dbReference type="InterPro" id="IPR043136">
    <property type="entry name" value="B30.2/SPRY_sf"/>
</dbReference>
<gene>
    <name evidence="2" type="ORF">EZS28_032202</name>
</gene>
<dbReference type="CDD" id="cd14686">
    <property type="entry name" value="bZIP"/>
    <property type="match status" value="1"/>
</dbReference>
<comment type="caution">
    <text evidence="2">The sequence shown here is derived from an EMBL/GenBank/DDBJ whole genome shotgun (WGS) entry which is preliminary data.</text>
</comment>
<sequence length="421" mass="47131">MSKKLAESIRIPNTLDQPNDKAKLTELPLLVNGLLSEDLELRAQITEHVEDGSSSNDLFLSPLISILKSASPEQSQAASEALSKLVINSSQIREYLIKSGFVEMARFSLIDNQTSDHVSSNLLRIILDIVFNSDEIDCMSCLIPVLKKLGEEKDFKKKEISTKTKKISAILASQGVTGPNQSTEIQELKRQNEELKQENEEKQRQIDQLKQENEGQKRKDEEKTRKIADLEHQLQEAKPKTIEIPIQITVATGSFTKQEGEFTYTATSQQYLTFPINAIINQGIYRCEFKANKVGNPWFGVLKTGLVIPTGQHAASSPYQKDSMLFHAQGEVYQNGNSALGNQKTKDNDTIAIEVNMTIPRTAHLFINSIQQPVFMSGLPESVQFYFFLDIVGDSVTVLSMKKLATPTIANIPDSKEIKWE</sequence>
<dbReference type="Gene3D" id="2.60.120.920">
    <property type="match status" value="1"/>
</dbReference>
<dbReference type="OrthoDB" id="7537227at2759"/>
<accession>A0A5J4UQG1</accession>
<evidence type="ECO:0000313" key="3">
    <source>
        <dbReference type="Proteomes" id="UP000324800"/>
    </source>
</evidence>
<proteinExistence type="predicted"/>
<feature type="region of interest" description="Disordered" evidence="1">
    <location>
        <begin position="193"/>
        <end position="225"/>
    </location>
</feature>
<dbReference type="InterPro" id="IPR016024">
    <property type="entry name" value="ARM-type_fold"/>
</dbReference>
<dbReference type="Proteomes" id="UP000324800">
    <property type="component" value="Unassembled WGS sequence"/>
</dbReference>